<name>A0A4V1Q371_9AGAR</name>
<organism evidence="3 4">
    <name type="scientific">Candolleomyces aberdarensis</name>
    <dbReference type="NCBI Taxonomy" id="2316362"/>
    <lineage>
        <taxon>Eukaryota</taxon>
        <taxon>Fungi</taxon>
        <taxon>Dikarya</taxon>
        <taxon>Basidiomycota</taxon>
        <taxon>Agaricomycotina</taxon>
        <taxon>Agaricomycetes</taxon>
        <taxon>Agaricomycetidae</taxon>
        <taxon>Agaricales</taxon>
        <taxon>Agaricineae</taxon>
        <taxon>Psathyrellaceae</taxon>
        <taxon>Candolleomyces</taxon>
    </lineage>
</organism>
<dbReference type="Proteomes" id="UP000290288">
    <property type="component" value="Unassembled WGS sequence"/>
</dbReference>
<dbReference type="Pfam" id="PF17667">
    <property type="entry name" value="Pkinase_fungal"/>
    <property type="match status" value="1"/>
</dbReference>
<dbReference type="InterPro" id="IPR040976">
    <property type="entry name" value="Pkinase_fungal"/>
</dbReference>
<dbReference type="STRING" id="2316362.A0A4V1Q371"/>
<dbReference type="PROSITE" id="PS00109">
    <property type="entry name" value="PROTEIN_KINASE_TYR"/>
    <property type="match status" value="1"/>
</dbReference>
<gene>
    <name evidence="3" type="ORF">EST38_g8280</name>
</gene>
<dbReference type="AlphaFoldDB" id="A0A4V1Q371"/>
<proteinExistence type="predicted"/>
<dbReference type="InterPro" id="IPR008266">
    <property type="entry name" value="Tyr_kinase_AS"/>
</dbReference>
<dbReference type="EMBL" id="SDEE01000330">
    <property type="protein sequence ID" value="RXW17568.1"/>
    <property type="molecule type" value="Genomic_DNA"/>
</dbReference>
<evidence type="ECO:0000259" key="2">
    <source>
        <dbReference type="Pfam" id="PF17667"/>
    </source>
</evidence>
<dbReference type="SUPFAM" id="SSF56112">
    <property type="entry name" value="Protein kinase-like (PK-like)"/>
    <property type="match status" value="1"/>
</dbReference>
<dbReference type="GO" id="GO:0004672">
    <property type="term" value="F:protein kinase activity"/>
    <property type="evidence" value="ECO:0007669"/>
    <property type="project" value="InterPro"/>
</dbReference>
<feature type="compositionally biased region" description="Low complexity" evidence="1">
    <location>
        <begin position="1"/>
        <end position="20"/>
    </location>
</feature>
<feature type="domain" description="Fungal-type protein kinase" evidence="2">
    <location>
        <begin position="179"/>
        <end position="504"/>
    </location>
</feature>
<dbReference type="PANTHER" id="PTHR38248">
    <property type="entry name" value="FUNK1 6"/>
    <property type="match status" value="1"/>
</dbReference>
<dbReference type="PANTHER" id="PTHR38248:SF2">
    <property type="entry name" value="FUNK1 11"/>
    <property type="match status" value="1"/>
</dbReference>
<dbReference type="InterPro" id="IPR011009">
    <property type="entry name" value="Kinase-like_dom_sf"/>
</dbReference>
<protein>
    <recommendedName>
        <fullName evidence="2">Fungal-type protein kinase domain-containing protein</fullName>
    </recommendedName>
</protein>
<keyword evidence="4" id="KW-1185">Reference proteome</keyword>
<dbReference type="Gene3D" id="1.10.510.10">
    <property type="entry name" value="Transferase(Phosphotransferase) domain 1"/>
    <property type="match status" value="1"/>
</dbReference>
<sequence length="632" mass="70665">MPAYPSSETSTAYSTTTQDSVEGRENFLHDPRVQELGEISQLTDEGWTRSLYLDLFAKKDIEKYLTDSGEYSNGRWVRIPEGPALASDLHQPLCIIINSIVQYLGSPGLKDTRKAVNTDTTAFKCPAIDSAKHTSPPNIVIKASGPSFTPPKCASLGFPNAAACIDANLDAELVCDLDQVAEMSFYAKEMFIEQPNRFFVRSLLITEQQVRLFHFDRSGAQYTPFFNIHKEAHTFIRLILGLCAVNEVVLGLDGTVQWIIGLDGRRTRGILEAIGPDNVLVTYELAMDEAPFTRAGVRGRGTTCWPVRNARGDMFIVKDYWMSGGRAPEFELLEEAKGLSGVCQMVSYEGNRAQTKDFRGETSAFKVGSFHNRTAIRIVMKAYGPSLENFSTVEQFLAALRDAIAGHRGLLAKNVLHRDVSPNNILLGPSEADEGEHGTLIDLDISLRLPCDGPIADDRANFNIGTRMFQSLMVLMTYDLKPERISAHDYLDDLEAFFWVFAYIIIVYKSNGEKSPLSPLRRAVRLWNQEASLASSSKYPFLHSANTPLQVEETIDQGWHFACLDLFIQFKDYMSQLAGKKEKLTYASRDPNPNRFSSLLEPVDKHYDHILALFDDALEKVRGAHNSVKESD</sequence>
<feature type="region of interest" description="Disordered" evidence="1">
    <location>
        <begin position="1"/>
        <end position="24"/>
    </location>
</feature>
<reference evidence="3 4" key="1">
    <citation type="submission" date="2019-01" db="EMBL/GenBank/DDBJ databases">
        <title>Draft genome sequence of Psathyrella aberdarensis IHI B618.</title>
        <authorList>
            <person name="Buettner E."/>
            <person name="Kellner H."/>
        </authorList>
    </citation>
    <scope>NUCLEOTIDE SEQUENCE [LARGE SCALE GENOMIC DNA]</scope>
    <source>
        <strain evidence="3 4">IHI B618</strain>
    </source>
</reference>
<comment type="caution">
    <text evidence="3">The sequence shown here is derived from an EMBL/GenBank/DDBJ whole genome shotgun (WGS) entry which is preliminary data.</text>
</comment>
<evidence type="ECO:0000313" key="4">
    <source>
        <dbReference type="Proteomes" id="UP000290288"/>
    </source>
</evidence>
<evidence type="ECO:0000256" key="1">
    <source>
        <dbReference type="SAM" id="MobiDB-lite"/>
    </source>
</evidence>
<dbReference type="OrthoDB" id="5584477at2759"/>
<evidence type="ECO:0000313" key="3">
    <source>
        <dbReference type="EMBL" id="RXW17568.1"/>
    </source>
</evidence>
<accession>A0A4V1Q371</accession>